<feature type="region of interest" description="Disordered" evidence="1">
    <location>
        <begin position="76"/>
        <end position="109"/>
    </location>
</feature>
<dbReference type="AlphaFoldDB" id="A0A2A9D3R4"/>
<evidence type="ECO:0000256" key="2">
    <source>
        <dbReference type="SAM" id="Phobius"/>
    </source>
</evidence>
<organism evidence="4 5">
    <name type="scientific">Serinibacter salmoneus</name>
    <dbReference type="NCBI Taxonomy" id="556530"/>
    <lineage>
        <taxon>Bacteria</taxon>
        <taxon>Bacillati</taxon>
        <taxon>Actinomycetota</taxon>
        <taxon>Actinomycetes</taxon>
        <taxon>Micrococcales</taxon>
        <taxon>Beutenbergiaceae</taxon>
        <taxon>Serinibacter</taxon>
    </lineage>
</organism>
<dbReference type="InterPro" id="IPR052901">
    <property type="entry name" value="Bact_TGase-like"/>
</dbReference>
<keyword evidence="2" id="KW-0472">Membrane</keyword>
<dbReference type="InterPro" id="IPR038765">
    <property type="entry name" value="Papain-like_cys_pep_sf"/>
</dbReference>
<gene>
    <name evidence="4" type="ORF">ATL40_2966</name>
</gene>
<feature type="region of interest" description="Disordered" evidence="1">
    <location>
        <begin position="242"/>
        <end position="314"/>
    </location>
</feature>
<feature type="transmembrane region" description="Helical" evidence="2">
    <location>
        <begin position="318"/>
        <end position="338"/>
    </location>
</feature>
<evidence type="ECO:0000313" key="5">
    <source>
        <dbReference type="Proteomes" id="UP000224915"/>
    </source>
</evidence>
<name>A0A2A9D3R4_9MICO</name>
<comment type="caution">
    <text evidence="4">The sequence shown here is derived from an EMBL/GenBank/DDBJ whole genome shotgun (WGS) entry which is preliminary data.</text>
</comment>
<keyword evidence="2" id="KW-0812">Transmembrane</keyword>
<keyword evidence="2" id="KW-1133">Transmembrane helix</keyword>
<feature type="region of interest" description="Disordered" evidence="1">
    <location>
        <begin position="1"/>
        <end position="52"/>
    </location>
</feature>
<feature type="compositionally biased region" description="Basic and acidic residues" evidence="1">
    <location>
        <begin position="376"/>
        <end position="391"/>
    </location>
</feature>
<dbReference type="Proteomes" id="UP000224915">
    <property type="component" value="Unassembled WGS sequence"/>
</dbReference>
<dbReference type="EMBL" id="PDJD01000001">
    <property type="protein sequence ID" value="PFG21337.1"/>
    <property type="molecule type" value="Genomic_DNA"/>
</dbReference>
<feature type="compositionally biased region" description="Basic and acidic residues" evidence="1">
    <location>
        <begin position="32"/>
        <end position="45"/>
    </location>
</feature>
<feature type="domain" description="Transglutaminase-like" evidence="3">
    <location>
        <begin position="169"/>
        <end position="232"/>
    </location>
</feature>
<dbReference type="InterPro" id="IPR002931">
    <property type="entry name" value="Transglutaminase-like"/>
</dbReference>
<dbReference type="PANTHER" id="PTHR42736:SF1">
    <property type="entry name" value="PROTEIN-GLUTAMINE GAMMA-GLUTAMYLTRANSFERASE"/>
    <property type="match status" value="1"/>
</dbReference>
<evidence type="ECO:0000256" key="1">
    <source>
        <dbReference type="SAM" id="MobiDB-lite"/>
    </source>
</evidence>
<dbReference type="Gene3D" id="3.10.620.30">
    <property type="match status" value="1"/>
</dbReference>
<sequence>MDDVGWRLGDLAEGSGPGHGRAPYRHARRLQRRGDPAAVDRDRPLTPHLPVPDSTQALATEVEGWAHDESLRCGTRATPSIPGPTGWWSPASAPRPRRSPRTPRAPTRRTPAWMRCTRRWWRSPNRSPRARRPTSLAPWPCQQWFTDTGGFTYSLSVADGSTGNRLLDFLERKVGYCEQYASAMAVMLRSLGIPARVVVGYSAGTTNADGVTEIYSTNAHAWVEVEFDDAGWSASTRRPLTARTCGNRASGPGRPCWARAGPRPREQPGGRGPGGTRRRDLGAGRPAHRNRPRMRVLRRRTSRRGPQRRMSSRGRASLLPLVAAMLGAAILALAPNAAREMVRRRRLVRMREAGPAAAMRRRGRRSRRSPGPRARPAGERFRAADRPRGRDGGPGGPVDPGEPGRPSWRGWNAPGTPRPPPVGRTGRTCERRAREQPGAGGRRSGGTRAVRRPAPARP</sequence>
<feature type="compositionally biased region" description="Basic residues" evidence="1">
    <location>
        <begin position="359"/>
        <end position="370"/>
    </location>
</feature>
<keyword evidence="5" id="KW-1185">Reference proteome</keyword>
<dbReference type="SMART" id="SM00460">
    <property type="entry name" value="TGc"/>
    <property type="match status" value="1"/>
</dbReference>
<feature type="region of interest" description="Disordered" evidence="1">
    <location>
        <begin position="352"/>
        <end position="458"/>
    </location>
</feature>
<protein>
    <submittedName>
        <fullName evidence="4">Transglutaminase superfamily protein</fullName>
    </submittedName>
</protein>
<evidence type="ECO:0000313" key="4">
    <source>
        <dbReference type="EMBL" id="PFG21337.1"/>
    </source>
</evidence>
<reference evidence="4 5" key="1">
    <citation type="submission" date="2017-10" db="EMBL/GenBank/DDBJ databases">
        <title>Sequencing the genomes of 1000 actinobacteria strains.</title>
        <authorList>
            <person name="Klenk H.-P."/>
        </authorList>
    </citation>
    <scope>NUCLEOTIDE SEQUENCE [LARGE SCALE GENOMIC DNA]</scope>
    <source>
        <strain evidence="4 5">DSM 21801</strain>
    </source>
</reference>
<dbReference type="PANTHER" id="PTHR42736">
    <property type="entry name" value="PROTEIN-GLUTAMINE GAMMA-GLUTAMYLTRANSFERASE"/>
    <property type="match status" value="1"/>
</dbReference>
<accession>A0A2A9D3R4</accession>
<feature type="compositionally biased region" description="Basic residues" evidence="1">
    <location>
        <begin position="22"/>
        <end position="31"/>
    </location>
</feature>
<proteinExistence type="predicted"/>
<dbReference type="Pfam" id="PF01841">
    <property type="entry name" value="Transglut_core"/>
    <property type="match status" value="1"/>
</dbReference>
<feature type="compositionally biased region" description="Basic residues" evidence="1">
    <location>
        <begin position="286"/>
        <end position="312"/>
    </location>
</feature>
<evidence type="ECO:0000259" key="3">
    <source>
        <dbReference type="SMART" id="SM00460"/>
    </source>
</evidence>
<dbReference type="SUPFAM" id="SSF54001">
    <property type="entry name" value="Cysteine proteinases"/>
    <property type="match status" value="1"/>
</dbReference>